<gene>
    <name evidence="7" type="primary">birc7-a_2</name>
    <name evidence="7" type="ORF">TNCV_3132031</name>
</gene>
<keyword evidence="3" id="KW-0862">Zinc</keyword>
<dbReference type="GO" id="GO:0043027">
    <property type="term" value="F:cysteine-type endopeptidase inhibitor activity involved in apoptotic process"/>
    <property type="evidence" value="ECO:0007669"/>
    <property type="project" value="TreeGrafter"/>
</dbReference>
<evidence type="ECO:0000313" key="8">
    <source>
        <dbReference type="Proteomes" id="UP000887159"/>
    </source>
</evidence>
<keyword evidence="2 4" id="KW-0863">Zinc-finger</keyword>
<dbReference type="InterPro" id="IPR013083">
    <property type="entry name" value="Znf_RING/FYVE/PHD"/>
</dbReference>
<dbReference type="EMBL" id="BMAU01021237">
    <property type="protein sequence ID" value="GFY03445.1"/>
    <property type="molecule type" value="Genomic_DNA"/>
</dbReference>
<dbReference type="GO" id="GO:0043066">
    <property type="term" value="P:negative regulation of apoptotic process"/>
    <property type="evidence" value="ECO:0007669"/>
    <property type="project" value="TreeGrafter"/>
</dbReference>
<dbReference type="InterPro" id="IPR001841">
    <property type="entry name" value="Znf_RING"/>
</dbReference>
<reference evidence="7" key="1">
    <citation type="submission" date="2020-08" db="EMBL/GenBank/DDBJ databases">
        <title>Multicomponent nature underlies the extraordinary mechanical properties of spider dragline silk.</title>
        <authorList>
            <person name="Kono N."/>
            <person name="Nakamura H."/>
            <person name="Mori M."/>
            <person name="Yoshida Y."/>
            <person name="Ohtoshi R."/>
            <person name="Malay A.D."/>
            <person name="Moran D.A.P."/>
            <person name="Tomita M."/>
            <person name="Numata K."/>
            <person name="Arakawa K."/>
        </authorList>
    </citation>
    <scope>NUCLEOTIDE SEQUENCE</scope>
</reference>
<keyword evidence="2 4" id="KW-0479">Metal-binding</keyword>
<dbReference type="PROSITE" id="PS50089">
    <property type="entry name" value="ZF_RING_2"/>
    <property type="match status" value="1"/>
</dbReference>
<dbReference type="InterPro" id="IPR050784">
    <property type="entry name" value="IAP"/>
</dbReference>
<evidence type="ECO:0000256" key="2">
    <source>
        <dbReference type="ARBA" id="ARBA00022771"/>
    </source>
</evidence>
<feature type="domain" description="RING-type" evidence="6">
    <location>
        <begin position="185"/>
        <end position="220"/>
    </location>
</feature>
<dbReference type="InterPro" id="IPR001370">
    <property type="entry name" value="BIR_rpt"/>
</dbReference>
<evidence type="ECO:0000313" key="7">
    <source>
        <dbReference type="EMBL" id="GFY03445.1"/>
    </source>
</evidence>
<comment type="similarity">
    <text evidence="1">Belongs to the IAP family.</text>
</comment>
<proteinExistence type="inferred from homology"/>
<organism evidence="7 8">
    <name type="scientific">Trichonephila clavipes</name>
    <name type="common">Golden silk orbweaver</name>
    <name type="synonym">Nephila clavipes</name>
    <dbReference type="NCBI Taxonomy" id="2585209"/>
    <lineage>
        <taxon>Eukaryota</taxon>
        <taxon>Metazoa</taxon>
        <taxon>Ecdysozoa</taxon>
        <taxon>Arthropoda</taxon>
        <taxon>Chelicerata</taxon>
        <taxon>Arachnida</taxon>
        <taxon>Araneae</taxon>
        <taxon>Araneomorphae</taxon>
        <taxon>Entelegynae</taxon>
        <taxon>Araneoidea</taxon>
        <taxon>Nephilidae</taxon>
        <taxon>Trichonephila</taxon>
    </lineage>
</organism>
<dbReference type="PANTHER" id="PTHR10044:SF139">
    <property type="entry name" value="DEATH-ASSOCIATED INHIBITOR OF APOPTOSIS 2"/>
    <property type="match status" value="1"/>
</dbReference>
<evidence type="ECO:0000256" key="3">
    <source>
        <dbReference type="ARBA" id="ARBA00022833"/>
    </source>
</evidence>
<dbReference type="GO" id="GO:0005737">
    <property type="term" value="C:cytoplasm"/>
    <property type="evidence" value="ECO:0007669"/>
    <property type="project" value="TreeGrafter"/>
</dbReference>
<name>A0A8X6S2T2_TRICX</name>
<comment type="caution">
    <text evidence="7">The sequence shown here is derived from an EMBL/GenBank/DDBJ whole genome shotgun (WGS) entry which is preliminary data.</text>
</comment>
<dbReference type="GO" id="GO:0061630">
    <property type="term" value="F:ubiquitin protein ligase activity"/>
    <property type="evidence" value="ECO:0007669"/>
    <property type="project" value="TreeGrafter"/>
</dbReference>
<dbReference type="Pfam" id="PF00653">
    <property type="entry name" value="BIR"/>
    <property type="match status" value="1"/>
</dbReference>
<evidence type="ECO:0000259" key="6">
    <source>
        <dbReference type="PROSITE" id="PS50089"/>
    </source>
</evidence>
<evidence type="ECO:0000256" key="1">
    <source>
        <dbReference type="ARBA" id="ARBA00006672"/>
    </source>
</evidence>
<evidence type="ECO:0000256" key="5">
    <source>
        <dbReference type="SAM" id="MobiDB-lite"/>
    </source>
</evidence>
<dbReference type="Proteomes" id="UP000887159">
    <property type="component" value="Unassembled WGS sequence"/>
</dbReference>
<dbReference type="GO" id="GO:0031398">
    <property type="term" value="P:positive regulation of protein ubiquitination"/>
    <property type="evidence" value="ECO:0007669"/>
    <property type="project" value="TreeGrafter"/>
</dbReference>
<evidence type="ECO:0000256" key="4">
    <source>
        <dbReference type="PROSITE-ProRule" id="PRU00175"/>
    </source>
</evidence>
<dbReference type="PROSITE" id="PS50143">
    <property type="entry name" value="BIR_REPEAT_2"/>
    <property type="match status" value="1"/>
</dbReference>
<dbReference type="GO" id="GO:0008270">
    <property type="term" value="F:zinc ion binding"/>
    <property type="evidence" value="ECO:0007669"/>
    <property type="project" value="UniProtKB-KW"/>
</dbReference>
<dbReference type="Gene3D" id="3.30.40.10">
    <property type="entry name" value="Zinc/RING finger domain, C3HC4 (zinc finger)"/>
    <property type="match status" value="1"/>
</dbReference>
<feature type="region of interest" description="Disordered" evidence="5">
    <location>
        <begin position="111"/>
        <end position="165"/>
    </location>
</feature>
<dbReference type="Gene3D" id="1.10.1170.10">
    <property type="entry name" value="Inhibitor Of Apoptosis Protein (2mihbC-IAP-1), Chain A"/>
    <property type="match status" value="1"/>
</dbReference>
<dbReference type="GO" id="GO:0005634">
    <property type="term" value="C:nucleus"/>
    <property type="evidence" value="ECO:0007669"/>
    <property type="project" value="TreeGrafter"/>
</dbReference>
<keyword evidence="8" id="KW-1185">Reference proteome</keyword>
<protein>
    <submittedName>
        <fullName evidence="7">Baculoviral IAP repeat-containing protein 7-A</fullName>
    </submittedName>
</protein>
<dbReference type="PANTHER" id="PTHR10044">
    <property type="entry name" value="INHIBITOR OF APOPTOSIS"/>
    <property type="match status" value="1"/>
</dbReference>
<dbReference type="SMART" id="SM00238">
    <property type="entry name" value="BIR"/>
    <property type="match status" value="1"/>
</dbReference>
<dbReference type="AlphaFoldDB" id="A0A8X6S2T2"/>
<feature type="compositionally biased region" description="Polar residues" evidence="5">
    <location>
        <begin position="122"/>
        <end position="138"/>
    </location>
</feature>
<dbReference type="Pfam" id="PF13920">
    <property type="entry name" value="zf-C3HC4_3"/>
    <property type="match status" value="1"/>
</dbReference>
<dbReference type="GO" id="GO:0051726">
    <property type="term" value="P:regulation of cell cycle"/>
    <property type="evidence" value="ECO:0007669"/>
    <property type="project" value="TreeGrafter"/>
</dbReference>
<dbReference type="SUPFAM" id="SSF57924">
    <property type="entry name" value="Inhibitor of apoptosis (IAP) repeat"/>
    <property type="match status" value="1"/>
</dbReference>
<sequence length="230" mass="25819">MKDEIDSLETVDKKAIKRPKLNKYVQCPKNSFKNYSVLDVVTFYCCNGSLGNWKTNDDPLTEHEKFFPHCEYVDLIKIGLNNEAECLLKNEVLREACEIFSTLKVQKVAASSNTGQREEVAPSSNTGQREVAASSNTGQREEVAASSNTGQREKFAASNNTGQRENCNTAQRENYNTGAKNTIICKICMNDEMNVVFQPCSHFISCHICATKIFDCPLCRNPVTHKIKVF</sequence>
<accession>A0A8X6S2T2</accession>